<protein>
    <submittedName>
        <fullName evidence="2">GNAT family N-acetyltransferase</fullName>
    </submittedName>
</protein>
<dbReference type="SUPFAM" id="SSF55729">
    <property type="entry name" value="Acyl-CoA N-acyltransferases (Nat)"/>
    <property type="match status" value="1"/>
</dbReference>
<evidence type="ECO:0000259" key="1">
    <source>
        <dbReference type="PROSITE" id="PS51186"/>
    </source>
</evidence>
<dbReference type="Gene3D" id="3.40.630.30">
    <property type="match status" value="1"/>
</dbReference>
<gene>
    <name evidence="2" type="ORF">HGB44_16405</name>
</gene>
<dbReference type="Proteomes" id="UP000553209">
    <property type="component" value="Unassembled WGS sequence"/>
</dbReference>
<keyword evidence="3" id="KW-1185">Reference proteome</keyword>
<dbReference type="InterPro" id="IPR000182">
    <property type="entry name" value="GNAT_dom"/>
</dbReference>
<evidence type="ECO:0000313" key="3">
    <source>
        <dbReference type="Proteomes" id="UP000553209"/>
    </source>
</evidence>
<dbReference type="InterPro" id="IPR051531">
    <property type="entry name" value="N-acetyltransferase"/>
</dbReference>
<feature type="domain" description="N-acetyltransferase" evidence="1">
    <location>
        <begin position="20"/>
        <end position="172"/>
    </location>
</feature>
<evidence type="ECO:0000313" key="2">
    <source>
        <dbReference type="EMBL" id="NKY99234.1"/>
    </source>
</evidence>
<dbReference type="PROSITE" id="PS51186">
    <property type="entry name" value="GNAT"/>
    <property type="match status" value="1"/>
</dbReference>
<name>A0A7X6RQX5_9ACTN</name>
<sequence length="173" mass="18485">MTPPPLSALPEELPTAIPEVRLRLLTPADTADHLALLRANRDHVTRHGDFTEQVRASAEDVRAALARTDGRERAYGIRLRGALVGQVSLIAVDPPRYGLGYWLDHGATGHGRAGAACAALVDRAHTVLGATDVFAGVTHGNTASAALLRRLGFAPVREFATYTRFRLALPPVA</sequence>
<keyword evidence="2" id="KW-0808">Transferase</keyword>
<dbReference type="EMBL" id="JAAXPG010000014">
    <property type="protein sequence ID" value="NKY99234.1"/>
    <property type="molecule type" value="Genomic_DNA"/>
</dbReference>
<reference evidence="2 3" key="1">
    <citation type="submission" date="2020-04" db="EMBL/GenBank/DDBJ databases">
        <title>MicrobeNet Type strains.</title>
        <authorList>
            <person name="Nicholson A.C."/>
        </authorList>
    </citation>
    <scope>NUCLEOTIDE SEQUENCE [LARGE SCALE GENOMIC DNA]</scope>
    <source>
        <strain evidence="2 3">ATCC 23612</strain>
    </source>
</reference>
<organism evidence="2 3">
    <name type="scientific">Nocardiopsis alborubida</name>
    <dbReference type="NCBI Taxonomy" id="146802"/>
    <lineage>
        <taxon>Bacteria</taxon>
        <taxon>Bacillati</taxon>
        <taxon>Actinomycetota</taxon>
        <taxon>Actinomycetes</taxon>
        <taxon>Streptosporangiales</taxon>
        <taxon>Nocardiopsidaceae</taxon>
        <taxon>Nocardiopsis</taxon>
    </lineage>
</organism>
<dbReference type="PANTHER" id="PTHR43792">
    <property type="entry name" value="GNAT FAMILY, PUTATIVE (AFU_ORTHOLOGUE AFUA_3G00765)-RELATED-RELATED"/>
    <property type="match status" value="1"/>
</dbReference>
<proteinExistence type="predicted"/>
<dbReference type="AlphaFoldDB" id="A0A7X6RQX5"/>
<accession>A0A7X6RQX5</accession>
<dbReference type="Pfam" id="PF13302">
    <property type="entry name" value="Acetyltransf_3"/>
    <property type="match status" value="1"/>
</dbReference>
<dbReference type="RefSeq" id="WP_061078682.1">
    <property type="nucleotide sequence ID" value="NZ_JAAXPG010000014.1"/>
</dbReference>
<dbReference type="GO" id="GO:0016747">
    <property type="term" value="F:acyltransferase activity, transferring groups other than amino-acyl groups"/>
    <property type="evidence" value="ECO:0007669"/>
    <property type="project" value="InterPro"/>
</dbReference>
<dbReference type="InterPro" id="IPR016181">
    <property type="entry name" value="Acyl_CoA_acyltransferase"/>
</dbReference>
<comment type="caution">
    <text evidence="2">The sequence shown here is derived from an EMBL/GenBank/DDBJ whole genome shotgun (WGS) entry which is preliminary data.</text>
</comment>